<name>A0A0A9Z716_LYGHE</name>
<comment type="similarity">
    <text evidence="1">Belongs to the TCP-1 chaperonin family.</text>
</comment>
<dbReference type="SUPFAM" id="SSF48592">
    <property type="entry name" value="GroEL equatorial domain-like"/>
    <property type="match status" value="1"/>
</dbReference>
<dbReference type="PANTHER" id="PTHR11353">
    <property type="entry name" value="CHAPERONIN"/>
    <property type="match status" value="1"/>
</dbReference>
<evidence type="ECO:0000256" key="4">
    <source>
        <dbReference type="ARBA" id="ARBA00023186"/>
    </source>
</evidence>
<sequence length="158" mass="17359">MAEAERSLHDAIMIVKRVLDTTTIVGGGGAIEMELSYHMKKYARSIQTKLQPVIEAFATSLEVIPKQLAENAGYNPMDVLNVLRANHSKGRKWDGINIEDSSVFDTVEQYIWEPSLMKLNALAAATEAACLLLSVDETIKAPANESIDDRRIQGQATA</sequence>
<evidence type="ECO:0000256" key="3">
    <source>
        <dbReference type="ARBA" id="ARBA00022840"/>
    </source>
</evidence>
<dbReference type="InterPro" id="IPR017998">
    <property type="entry name" value="Chaperone_TCP-1"/>
</dbReference>
<dbReference type="InterPro" id="IPR002423">
    <property type="entry name" value="Cpn60/GroEL/TCP-1"/>
</dbReference>
<reference evidence="5" key="1">
    <citation type="journal article" date="2014" name="PLoS ONE">
        <title>Transcriptome-Based Identification of ABC Transporters in the Western Tarnished Plant Bug Lygus hesperus.</title>
        <authorList>
            <person name="Hull J.J."/>
            <person name="Chaney K."/>
            <person name="Geib S.M."/>
            <person name="Fabrick J.A."/>
            <person name="Brent C.S."/>
            <person name="Walsh D."/>
            <person name="Lavine L.C."/>
        </authorList>
    </citation>
    <scope>NUCLEOTIDE SEQUENCE</scope>
</reference>
<reference evidence="5" key="2">
    <citation type="submission" date="2014-07" db="EMBL/GenBank/DDBJ databases">
        <authorList>
            <person name="Hull J."/>
        </authorList>
    </citation>
    <scope>NUCLEOTIDE SEQUENCE</scope>
</reference>
<dbReference type="Gene3D" id="1.10.560.10">
    <property type="entry name" value="GroEL-like equatorial domain"/>
    <property type="match status" value="1"/>
</dbReference>
<proteinExistence type="inferred from homology"/>
<keyword evidence="2" id="KW-0547">Nucleotide-binding</keyword>
<dbReference type="AlphaFoldDB" id="A0A0A9Z716"/>
<gene>
    <name evidence="5" type="primary">CCT7_1</name>
    <name evidence="5" type="ORF">CM83_10097</name>
</gene>
<keyword evidence="3" id="KW-0067">ATP-binding</keyword>
<dbReference type="GO" id="GO:0005832">
    <property type="term" value="C:chaperonin-containing T-complex"/>
    <property type="evidence" value="ECO:0007669"/>
    <property type="project" value="UniProtKB-ARBA"/>
</dbReference>
<evidence type="ECO:0000256" key="2">
    <source>
        <dbReference type="ARBA" id="ARBA00022741"/>
    </source>
</evidence>
<dbReference type="EMBL" id="GBHO01002552">
    <property type="protein sequence ID" value="JAG41052.1"/>
    <property type="molecule type" value="Transcribed_RNA"/>
</dbReference>
<dbReference type="InterPro" id="IPR027413">
    <property type="entry name" value="GROEL-like_equatorial_sf"/>
</dbReference>
<protein>
    <submittedName>
        <fullName evidence="5">T-complex protein 1 subunit eta</fullName>
    </submittedName>
</protein>
<dbReference type="GO" id="GO:0140662">
    <property type="term" value="F:ATP-dependent protein folding chaperone"/>
    <property type="evidence" value="ECO:0007669"/>
    <property type="project" value="InterPro"/>
</dbReference>
<accession>A0A0A9Z716</accession>
<dbReference type="FunFam" id="1.10.560.10:FF:000017">
    <property type="entry name" value="T-complex protein 1 subunit eta"/>
    <property type="match status" value="1"/>
</dbReference>
<evidence type="ECO:0000256" key="1">
    <source>
        <dbReference type="ARBA" id="ARBA00008020"/>
    </source>
</evidence>
<organism evidence="5">
    <name type="scientific">Lygus hesperus</name>
    <name type="common">Western plant bug</name>
    <dbReference type="NCBI Taxonomy" id="30085"/>
    <lineage>
        <taxon>Eukaryota</taxon>
        <taxon>Metazoa</taxon>
        <taxon>Ecdysozoa</taxon>
        <taxon>Arthropoda</taxon>
        <taxon>Hexapoda</taxon>
        <taxon>Insecta</taxon>
        <taxon>Pterygota</taxon>
        <taxon>Neoptera</taxon>
        <taxon>Paraneoptera</taxon>
        <taxon>Hemiptera</taxon>
        <taxon>Heteroptera</taxon>
        <taxon>Panheteroptera</taxon>
        <taxon>Cimicomorpha</taxon>
        <taxon>Miridae</taxon>
        <taxon>Mirini</taxon>
        <taxon>Lygus</taxon>
    </lineage>
</organism>
<evidence type="ECO:0000313" key="5">
    <source>
        <dbReference type="EMBL" id="JAG41052.1"/>
    </source>
</evidence>
<dbReference type="Pfam" id="PF00118">
    <property type="entry name" value="Cpn60_TCP1"/>
    <property type="match status" value="1"/>
</dbReference>
<keyword evidence="4" id="KW-0143">Chaperone</keyword>
<dbReference type="GO" id="GO:0005524">
    <property type="term" value="F:ATP binding"/>
    <property type="evidence" value="ECO:0007669"/>
    <property type="project" value="UniProtKB-KW"/>
</dbReference>